<protein>
    <submittedName>
        <fullName evidence="2">Uncharacterized protein</fullName>
    </submittedName>
</protein>
<proteinExistence type="predicted"/>
<evidence type="ECO:0000313" key="3">
    <source>
        <dbReference type="Proteomes" id="UP000197003"/>
    </source>
</evidence>
<reference evidence="2 3" key="1">
    <citation type="submission" date="2017-04" db="EMBL/GenBank/DDBJ databases">
        <title>Whole genome sequence of Bdellovibrio bacteriovorus strain SSB218315.</title>
        <authorList>
            <person name="Oyedara O."/>
            <person name="Rodriguez-Perez M.A."/>
        </authorList>
    </citation>
    <scope>NUCLEOTIDE SEQUENCE [LARGE SCALE GENOMIC DNA]</scope>
    <source>
        <strain evidence="2 3">SSB218315</strain>
    </source>
</reference>
<dbReference type="AlphaFoldDB" id="A0A1Z3N6H8"/>
<sequence>MRSTKLSTWITWGLVLFALGVATDYYFLHILFHQKQQEALQIAEGEKAAATEATPATTAGDDSFLGEKGNAQVQNDSGKDTFLASLQACAPEVAAQAIATPEALMEYLQKSVGVAKEEISLENYHLTLPDGSLRRVHLITADNTNAKDKVEIRFFKLDAEGYPERLALKGDETLESLLALGKVSRHEVKSVLELKDKTTVNLEKHDNVVFEFQYNNHGKILSCRYKDCLCQ</sequence>
<dbReference type="EMBL" id="CP020946">
    <property type="protein sequence ID" value="ASD63074.1"/>
    <property type="molecule type" value="Genomic_DNA"/>
</dbReference>
<name>A0A1Z3N6H8_BDEBC</name>
<dbReference type="OrthoDB" id="5294376at2"/>
<gene>
    <name evidence="2" type="ORF">B9G79_05575</name>
</gene>
<feature type="region of interest" description="Disordered" evidence="1">
    <location>
        <begin position="51"/>
        <end position="70"/>
    </location>
</feature>
<evidence type="ECO:0000313" key="2">
    <source>
        <dbReference type="EMBL" id="ASD63074.1"/>
    </source>
</evidence>
<dbReference type="Proteomes" id="UP000197003">
    <property type="component" value="Chromosome"/>
</dbReference>
<evidence type="ECO:0000256" key="1">
    <source>
        <dbReference type="SAM" id="MobiDB-lite"/>
    </source>
</evidence>
<organism evidence="2 3">
    <name type="scientific">Bdellovibrio bacteriovorus</name>
    <dbReference type="NCBI Taxonomy" id="959"/>
    <lineage>
        <taxon>Bacteria</taxon>
        <taxon>Pseudomonadati</taxon>
        <taxon>Bdellovibrionota</taxon>
        <taxon>Bdellovibrionia</taxon>
        <taxon>Bdellovibrionales</taxon>
        <taxon>Pseudobdellovibrionaceae</taxon>
        <taxon>Bdellovibrio</taxon>
    </lineage>
</organism>
<accession>A0A1Z3N6H8</accession>
<dbReference type="RefSeq" id="WP_088564655.1">
    <property type="nucleotide sequence ID" value="NZ_CP020946.1"/>
</dbReference>